<sequence length="132" mass="14786">MRAVQLAPEAPDLVLEPSDKAPALARRYLTERFRELGHPDDFVGRLVVTELVTNAYKHVGIGHIVVRIFPDMRADLTVIQVWDEGTAMPIVRGENHDATDGRGLLLMSELVHDWGVRPLIEGGKIIWARCAR</sequence>
<keyword evidence="1" id="KW-0723">Serine/threonine-protein kinase</keyword>
<dbReference type="Pfam" id="PF13581">
    <property type="entry name" value="HATPase_c_2"/>
    <property type="match status" value="1"/>
</dbReference>
<proteinExistence type="predicted"/>
<name>A0ABV4R9T8_9ACTN</name>
<keyword evidence="1" id="KW-0808">Transferase</keyword>
<keyword evidence="4" id="KW-1185">Reference proteome</keyword>
<dbReference type="CDD" id="cd16936">
    <property type="entry name" value="HATPase_RsbW-like"/>
    <property type="match status" value="1"/>
</dbReference>
<protein>
    <submittedName>
        <fullName evidence="3">ATP-binding protein</fullName>
    </submittedName>
</protein>
<dbReference type="RefSeq" id="WP_371945073.1">
    <property type="nucleotide sequence ID" value="NZ_JAXCEH010000027.1"/>
</dbReference>
<feature type="domain" description="Histidine kinase/HSP90-like ATPase" evidence="2">
    <location>
        <begin position="24"/>
        <end position="127"/>
    </location>
</feature>
<accession>A0ABV4R9T8</accession>
<dbReference type="PANTHER" id="PTHR35526:SF3">
    <property type="entry name" value="ANTI-SIGMA-F FACTOR RSBW"/>
    <property type="match status" value="1"/>
</dbReference>
<dbReference type="EMBL" id="JAXCEH010000027">
    <property type="protein sequence ID" value="MFA1558162.1"/>
    <property type="molecule type" value="Genomic_DNA"/>
</dbReference>
<evidence type="ECO:0000259" key="2">
    <source>
        <dbReference type="Pfam" id="PF13581"/>
    </source>
</evidence>
<evidence type="ECO:0000313" key="4">
    <source>
        <dbReference type="Proteomes" id="UP001569904"/>
    </source>
</evidence>
<keyword evidence="3" id="KW-0067">ATP-binding</keyword>
<dbReference type="SUPFAM" id="SSF55874">
    <property type="entry name" value="ATPase domain of HSP90 chaperone/DNA topoisomerase II/histidine kinase"/>
    <property type="match status" value="1"/>
</dbReference>
<dbReference type="Proteomes" id="UP001569904">
    <property type="component" value="Unassembled WGS sequence"/>
</dbReference>
<dbReference type="PANTHER" id="PTHR35526">
    <property type="entry name" value="ANTI-SIGMA-F FACTOR RSBW-RELATED"/>
    <property type="match status" value="1"/>
</dbReference>
<dbReference type="GO" id="GO:0005524">
    <property type="term" value="F:ATP binding"/>
    <property type="evidence" value="ECO:0007669"/>
    <property type="project" value="UniProtKB-KW"/>
</dbReference>
<evidence type="ECO:0000256" key="1">
    <source>
        <dbReference type="ARBA" id="ARBA00022527"/>
    </source>
</evidence>
<keyword evidence="3" id="KW-0547">Nucleotide-binding</keyword>
<dbReference type="InterPro" id="IPR003594">
    <property type="entry name" value="HATPase_dom"/>
</dbReference>
<reference evidence="3 4" key="1">
    <citation type="submission" date="2023-11" db="EMBL/GenBank/DDBJ databases">
        <title>Actinomadura monticuli sp. nov., isolated from volcanic ash.</title>
        <authorList>
            <person name="Lee S.D."/>
            <person name="Yang H."/>
            <person name="Kim I.S."/>
        </authorList>
    </citation>
    <scope>NUCLEOTIDE SEQUENCE [LARGE SCALE GENOMIC DNA]</scope>
    <source>
        <strain evidence="3 4">DSM 45346</strain>
    </source>
</reference>
<organism evidence="3 4">
    <name type="scientific">Actinomadura chokoriensis</name>
    <dbReference type="NCBI Taxonomy" id="454156"/>
    <lineage>
        <taxon>Bacteria</taxon>
        <taxon>Bacillati</taxon>
        <taxon>Actinomycetota</taxon>
        <taxon>Actinomycetes</taxon>
        <taxon>Streptosporangiales</taxon>
        <taxon>Thermomonosporaceae</taxon>
        <taxon>Actinomadura</taxon>
    </lineage>
</organism>
<comment type="caution">
    <text evidence="3">The sequence shown here is derived from an EMBL/GenBank/DDBJ whole genome shotgun (WGS) entry which is preliminary data.</text>
</comment>
<gene>
    <name evidence="3" type="ORF">SM436_31130</name>
</gene>
<dbReference type="Gene3D" id="3.30.565.10">
    <property type="entry name" value="Histidine kinase-like ATPase, C-terminal domain"/>
    <property type="match status" value="1"/>
</dbReference>
<evidence type="ECO:0000313" key="3">
    <source>
        <dbReference type="EMBL" id="MFA1558162.1"/>
    </source>
</evidence>
<dbReference type="InterPro" id="IPR036890">
    <property type="entry name" value="HATPase_C_sf"/>
</dbReference>
<dbReference type="InterPro" id="IPR050267">
    <property type="entry name" value="Anti-sigma-factor_SerPK"/>
</dbReference>
<keyword evidence="1" id="KW-0418">Kinase</keyword>